<dbReference type="Pfam" id="PF05383">
    <property type="entry name" value="La"/>
    <property type="match status" value="1"/>
</dbReference>
<feature type="compositionally biased region" description="Pro residues" evidence="3">
    <location>
        <begin position="216"/>
        <end position="229"/>
    </location>
</feature>
<feature type="region of interest" description="Disordered" evidence="3">
    <location>
        <begin position="506"/>
        <end position="555"/>
    </location>
</feature>
<gene>
    <name evidence="5" type="ORF">OLC1_LOCUS23175</name>
</gene>
<dbReference type="SMART" id="SM00715">
    <property type="entry name" value="LA"/>
    <property type="match status" value="1"/>
</dbReference>
<dbReference type="InterPro" id="IPR036388">
    <property type="entry name" value="WH-like_DNA-bd_sf"/>
</dbReference>
<feature type="region of interest" description="Disordered" evidence="3">
    <location>
        <begin position="1"/>
        <end position="119"/>
    </location>
</feature>
<feature type="compositionally biased region" description="Polar residues" evidence="3">
    <location>
        <begin position="143"/>
        <end position="177"/>
    </location>
</feature>
<evidence type="ECO:0000259" key="4">
    <source>
        <dbReference type="PROSITE" id="PS50961"/>
    </source>
</evidence>
<feature type="region of interest" description="Disordered" evidence="3">
    <location>
        <begin position="472"/>
        <end position="494"/>
    </location>
</feature>
<evidence type="ECO:0000256" key="1">
    <source>
        <dbReference type="ARBA" id="ARBA00022884"/>
    </source>
</evidence>
<keyword evidence="6" id="KW-1185">Reference proteome</keyword>
<dbReference type="SUPFAM" id="SSF46785">
    <property type="entry name" value="Winged helix' DNA-binding domain"/>
    <property type="match status" value="1"/>
</dbReference>
<feature type="compositionally biased region" description="Low complexity" evidence="3">
    <location>
        <begin position="1"/>
        <end position="10"/>
    </location>
</feature>
<sequence>MATVADSSTPSGGGGADGAANSPQSRRRNLQSPWAQVVRGVEPESSSATVSVAAPRSPSSSPPLAAAVAPLAPEQSPQLETENSSAPESQPENSDDGNGNGNGGNAVAARSKRPAWSKPLNGLVVEGTSVMGDVSWPALAEASQLTGKSSSDSLKAQDGSTSSSQGPIISQMPPKQQANTNANSNSAANHGNTTRPRPARHHRAGPAAQGVNLSRPSPPTPPPMPPPFPAIIEMPHYRNFGNFVPPPVLDPPVRGVTRPMSGVGSNDHSAHPQRNTSRRNNFGRPRGEYHNHHGGRRDHDRRDVHLPNQYAPPPPPPPPGGYMPAPTPPSPGSAPFIPAPPMRPYVGPMTYDMPPPPHPYIYVPTLPYITPPPSQQVFFPVMDPSLPTLILRQIDYYFSDANLVKDDYLRSNMDEEGWVPVSLIASFPRVQQLTVDIPLILESLKASPVVEIKDQGDKIRRRNDWRKWIHTSGGQISADSGSSQTPGTSSDDVLTSSISKISLNEETSCKGPVLETPKSETETARNIPTPDDSVCSSSVVANGDVTTADEELHAN</sequence>
<dbReference type="PANTHER" id="PTHR22792:SF155">
    <property type="entry name" value="LA-RELATED PROTEIN 1C-LIKE"/>
    <property type="match status" value="1"/>
</dbReference>
<organism evidence="5 6">
    <name type="scientific">Oldenlandia corymbosa var. corymbosa</name>
    <dbReference type="NCBI Taxonomy" id="529605"/>
    <lineage>
        <taxon>Eukaryota</taxon>
        <taxon>Viridiplantae</taxon>
        <taxon>Streptophyta</taxon>
        <taxon>Embryophyta</taxon>
        <taxon>Tracheophyta</taxon>
        <taxon>Spermatophyta</taxon>
        <taxon>Magnoliopsida</taxon>
        <taxon>eudicotyledons</taxon>
        <taxon>Gunneridae</taxon>
        <taxon>Pentapetalae</taxon>
        <taxon>asterids</taxon>
        <taxon>lamiids</taxon>
        <taxon>Gentianales</taxon>
        <taxon>Rubiaceae</taxon>
        <taxon>Rubioideae</taxon>
        <taxon>Spermacoceae</taxon>
        <taxon>Hedyotis-Oldenlandia complex</taxon>
        <taxon>Oldenlandia</taxon>
    </lineage>
</organism>
<evidence type="ECO:0000256" key="2">
    <source>
        <dbReference type="PROSITE-ProRule" id="PRU00332"/>
    </source>
</evidence>
<dbReference type="InterPro" id="IPR045180">
    <property type="entry name" value="La_dom_prot"/>
</dbReference>
<feature type="region of interest" description="Disordered" evidence="3">
    <location>
        <begin position="143"/>
        <end position="233"/>
    </location>
</feature>
<accession>A0AAV1EBG6</accession>
<dbReference type="CDD" id="cd07323">
    <property type="entry name" value="LAM"/>
    <property type="match status" value="1"/>
</dbReference>
<dbReference type="InterPro" id="IPR006630">
    <property type="entry name" value="La_HTH"/>
</dbReference>
<feature type="compositionally biased region" description="Basic and acidic residues" evidence="3">
    <location>
        <begin position="285"/>
        <end position="305"/>
    </location>
</feature>
<feature type="compositionally biased region" description="Low complexity" evidence="3">
    <location>
        <begin position="178"/>
        <end position="196"/>
    </location>
</feature>
<feature type="domain" description="HTH La-type RNA-binding" evidence="4">
    <location>
        <begin position="380"/>
        <end position="471"/>
    </location>
</feature>
<name>A0AAV1EBG6_OLDCO</name>
<keyword evidence="1 2" id="KW-0694">RNA-binding</keyword>
<dbReference type="PROSITE" id="PS50961">
    <property type="entry name" value="HTH_LA"/>
    <property type="match status" value="1"/>
</dbReference>
<dbReference type="GO" id="GO:0003723">
    <property type="term" value="F:RNA binding"/>
    <property type="evidence" value="ECO:0007669"/>
    <property type="project" value="UniProtKB-UniRule"/>
</dbReference>
<feature type="compositionally biased region" description="Polar residues" evidence="3">
    <location>
        <begin position="75"/>
        <end position="92"/>
    </location>
</feature>
<dbReference type="Proteomes" id="UP001161247">
    <property type="component" value="Chromosome 8"/>
</dbReference>
<protein>
    <submittedName>
        <fullName evidence="5">OLC1v1018355C1</fullName>
    </submittedName>
</protein>
<dbReference type="AlphaFoldDB" id="A0AAV1EBG6"/>
<reference evidence="5" key="1">
    <citation type="submission" date="2023-03" db="EMBL/GenBank/DDBJ databases">
        <authorList>
            <person name="Julca I."/>
        </authorList>
    </citation>
    <scope>NUCLEOTIDE SEQUENCE</scope>
</reference>
<feature type="compositionally biased region" description="Low complexity" evidence="3">
    <location>
        <begin position="43"/>
        <end position="73"/>
    </location>
</feature>
<evidence type="ECO:0000313" key="6">
    <source>
        <dbReference type="Proteomes" id="UP001161247"/>
    </source>
</evidence>
<proteinExistence type="predicted"/>
<dbReference type="PANTHER" id="PTHR22792">
    <property type="entry name" value="LUPUS LA PROTEIN-RELATED"/>
    <property type="match status" value="1"/>
</dbReference>
<dbReference type="Gene3D" id="1.10.10.10">
    <property type="entry name" value="Winged helix-like DNA-binding domain superfamily/Winged helix DNA-binding domain"/>
    <property type="match status" value="1"/>
</dbReference>
<dbReference type="PRINTS" id="PR01217">
    <property type="entry name" value="PRICHEXTENSN"/>
</dbReference>
<feature type="compositionally biased region" description="Polar residues" evidence="3">
    <location>
        <begin position="263"/>
        <end position="280"/>
    </location>
</feature>
<feature type="region of interest" description="Disordered" evidence="3">
    <location>
        <begin position="245"/>
        <end position="335"/>
    </location>
</feature>
<feature type="compositionally biased region" description="Pro residues" evidence="3">
    <location>
        <begin position="310"/>
        <end position="335"/>
    </location>
</feature>
<evidence type="ECO:0000256" key="3">
    <source>
        <dbReference type="SAM" id="MobiDB-lite"/>
    </source>
</evidence>
<evidence type="ECO:0000313" key="5">
    <source>
        <dbReference type="EMBL" id="CAI9117043.1"/>
    </source>
</evidence>
<dbReference type="InterPro" id="IPR036390">
    <property type="entry name" value="WH_DNA-bd_sf"/>
</dbReference>
<dbReference type="EMBL" id="OX459125">
    <property type="protein sequence ID" value="CAI9117043.1"/>
    <property type="molecule type" value="Genomic_DNA"/>
</dbReference>